<accession>D9QJD1</accession>
<reference evidence="3" key="1">
    <citation type="journal article" date="2011" name="J. Bacteriol.">
        <title>Genome sequences of eight morphologically diverse alphaproteobacteria.</title>
        <authorList>
            <consortium name="US DOE Joint Genome Institute"/>
            <person name="Brown P.J."/>
            <person name="Kysela D.T."/>
            <person name="Buechlein A."/>
            <person name="Hemmerich C."/>
            <person name="Brun Y.V."/>
        </authorList>
    </citation>
    <scope>NUCLEOTIDE SEQUENCE [LARGE SCALE GENOMIC DNA]</scope>
    <source>
        <strain evidence="3">ATCC 15264 / DSM 4735 / LMG 14903 / NBRC 16000 / CB 81</strain>
    </source>
</reference>
<dbReference type="PANTHER" id="PTHR33221">
    <property type="entry name" value="WINGED HELIX-TURN-HELIX TRANSCRIPTIONAL REGULATOR, RRF2 FAMILY"/>
    <property type="match status" value="1"/>
</dbReference>
<dbReference type="NCBIfam" id="TIGR00738">
    <property type="entry name" value="rrf2_super"/>
    <property type="match status" value="1"/>
</dbReference>
<keyword evidence="3" id="KW-1185">Reference proteome</keyword>
<keyword evidence="1" id="KW-0238">DNA-binding</keyword>
<organism evidence="2 3">
    <name type="scientific">Brevundimonas subvibrioides (strain ATCC 15264 / DSM 4735 / LMG 14903 / NBRC 16000 / CB 81)</name>
    <name type="common">Caulobacter subvibrioides</name>
    <dbReference type="NCBI Taxonomy" id="633149"/>
    <lineage>
        <taxon>Bacteria</taxon>
        <taxon>Pseudomonadati</taxon>
        <taxon>Pseudomonadota</taxon>
        <taxon>Alphaproteobacteria</taxon>
        <taxon>Caulobacterales</taxon>
        <taxon>Caulobacteraceae</taxon>
        <taxon>Brevundimonas</taxon>
    </lineage>
</organism>
<dbReference type="GO" id="GO:0005829">
    <property type="term" value="C:cytosol"/>
    <property type="evidence" value="ECO:0007669"/>
    <property type="project" value="TreeGrafter"/>
</dbReference>
<dbReference type="AlphaFoldDB" id="D9QJD1"/>
<name>D9QJD1_BRESC</name>
<dbReference type="PROSITE" id="PS51197">
    <property type="entry name" value="HTH_RRF2_2"/>
    <property type="match status" value="1"/>
</dbReference>
<dbReference type="InterPro" id="IPR036388">
    <property type="entry name" value="WH-like_DNA-bd_sf"/>
</dbReference>
<dbReference type="eggNOG" id="COG1959">
    <property type="taxonomic scope" value="Bacteria"/>
</dbReference>
<dbReference type="Pfam" id="PF02082">
    <property type="entry name" value="Rrf2"/>
    <property type="match status" value="1"/>
</dbReference>
<protein>
    <submittedName>
        <fullName evidence="2">Transcriptional regulator, BadM/Rrf2 family</fullName>
    </submittedName>
</protein>
<dbReference type="InParanoid" id="D9QJD1"/>
<dbReference type="PANTHER" id="PTHR33221:SF5">
    <property type="entry name" value="HTH-TYPE TRANSCRIPTIONAL REGULATOR ISCR"/>
    <property type="match status" value="1"/>
</dbReference>
<dbReference type="RefSeq" id="WP_013269593.1">
    <property type="nucleotide sequence ID" value="NC_014375.1"/>
</dbReference>
<dbReference type="GO" id="GO:0003677">
    <property type="term" value="F:DNA binding"/>
    <property type="evidence" value="ECO:0007669"/>
    <property type="project" value="UniProtKB-KW"/>
</dbReference>
<proteinExistence type="predicted"/>
<dbReference type="OrthoDB" id="9795923at2"/>
<gene>
    <name evidence="2" type="ordered locus">Bresu_2182</name>
</gene>
<dbReference type="FunCoup" id="D9QJD1">
    <property type="interactions" value="321"/>
</dbReference>
<evidence type="ECO:0000313" key="2">
    <source>
        <dbReference type="EMBL" id="ADL01492.1"/>
    </source>
</evidence>
<evidence type="ECO:0000313" key="3">
    <source>
        <dbReference type="Proteomes" id="UP000002696"/>
    </source>
</evidence>
<dbReference type="GO" id="GO:0003700">
    <property type="term" value="F:DNA-binding transcription factor activity"/>
    <property type="evidence" value="ECO:0007669"/>
    <property type="project" value="TreeGrafter"/>
</dbReference>
<dbReference type="Proteomes" id="UP000002696">
    <property type="component" value="Chromosome"/>
</dbReference>
<dbReference type="BioCyc" id="BSUB633149:G1GM8-2180-MONOMER"/>
<dbReference type="PROSITE" id="PS01332">
    <property type="entry name" value="HTH_RRF2_1"/>
    <property type="match status" value="1"/>
</dbReference>
<dbReference type="SUPFAM" id="SSF46785">
    <property type="entry name" value="Winged helix' DNA-binding domain"/>
    <property type="match status" value="1"/>
</dbReference>
<dbReference type="KEGG" id="bsb:Bresu_2182"/>
<dbReference type="STRING" id="633149.Bresu_2182"/>
<dbReference type="EMBL" id="CP002102">
    <property type="protein sequence ID" value="ADL01492.1"/>
    <property type="molecule type" value="Genomic_DNA"/>
</dbReference>
<dbReference type="Gene3D" id="1.10.10.10">
    <property type="entry name" value="Winged helix-like DNA-binding domain superfamily/Winged helix DNA-binding domain"/>
    <property type="match status" value="1"/>
</dbReference>
<dbReference type="InterPro" id="IPR000944">
    <property type="entry name" value="Tscrpt_reg_Rrf2"/>
</dbReference>
<dbReference type="InterPro" id="IPR036390">
    <property type="entry name" value="WH_DNA-bd_sf"/>
</dbReference>
<dbReference type="HOGENOM" id="CLU_107144_0_0_5"/>
<dbReference type="InterPro" id="IPR030489">
    <property type="entry name" value="TR_Rrf2-type_CS"/>
</dbReference>
<evidence type="ECO:0000256" key="1">
    <source>
        <dbReference type="ARBA" id="ARBA00023125"/>
    </source>
</evidence>
<sequence length="159" mass="16995">MRLSTKGRYAVMAMADLARNGQGEGAEGRAVSLAEIATRQEISLSYLEQLFARLRKSGLVRSVRGPGGGYRLAKTAGETVVSEIVLAVDEPIRATRCAAHSSPRGCMMAGERCITHNLWEDLGDEIHRYLASVSLEDVIMNRTGPRRPVAAAAGIGVAA</sequence>